<dbReference type="Gene3D" id="3.40.30.10">
    <property type="entry name" value="Glutaredoxin"/>
    <property type="match status" value="1"/>
</dbReference>
<dbReference type="InterPro" id="IPR017937">
    <property type="entry name" value="Thioredoxin_CS"/>
</dbReference>
<dbReference type="PIRSF" id="PIRSF000077">
    <property type="entry name" value="Thioredoxin"/>
    <property type="match status" value="1"/>
</dbReference>
<dbReference type="PANTHER" id="PTHR45663">
    <property type="entry name" value="GEO12009P1"/>
    <property type="match status" value="1"/>
</dbReference>
<dbReference type="GO" id="GO:0015035">
    <property type="term" value="F:protein-disulfide reductase activity"/>
    <property type="evidence" value="ECO:0007669"/>
    <property type="project" value="InterPro"/>
</dbReference>
<feature type="domain" description="Thioredoxin" evidence="5">
    <location>
        <begin position="1"/>
        <end position="114"/>
    </location>
</feature>
<dbReference type="InterPro" id="IPR036249">
    <property type="entry name" value="Thioredoxin-like_sf"/>
</dbReference>
<evidence type="ECO:0000256" key="1">
    <source>
        <dbReference type="ARBA" id="ARBA00022448"/>
    </source>
</evidence>
<evidence type="ECO:0000259" key="5">
    <source>
        <dbReference type="PROSITE" id="PS51352"/>
    </source>
</evidence>
<organism evidence="6">
    <name type="scientific">marine metagenome</name>
    <dbReference type="NCBI Taxonomy" id="408172"/>
    <lineage>
        <taxon>unclassified sequences</taxon>
        <taxon>metagenomes</taxon>
        <taxon>ecological metagenomes</taxon>
    </lineage>
</organism>
<sequence>MDTPTSNIIEINENDFNEKVIEASKSILLLVDFWAPWCGPCKQLTPLLEKVVKKTDNKVILAKINIDDNQQIAAQLRIQSIPAVFAFKNGQPVDAFQGVIPENKIIEFIEKSLGEKLTKDHSSFYQS</sequence>
<keyword evidence="1" id="KW-0813">Transport</keyword>
<dbReference type="GO" id="GO:0005829">
    <property type="term" value="C:cytosol"/>
    <property type="evidence" value="ECO:0007669"/>
    <property type="project" value="TreeGrafter"/>
</dbReference>
<dbReference type="GO" id="GO:0045454">
    <property type="term" value="P:cell redox homeostasis"/>
    <property type="evidence" value="ECO:0007669"/>
    <property type="project" value="TreeGrafter"/>
</dbReference>
<dbReference type="FunFam" id="3.40.30.10:FF:000001">
    <property type="entry name" value="Thioredoxin"/>
    <property type="match status" value="1"/>
</dbReference>
<dbReference type="PROSITE" id="PS51352">
    <property type="entry name" value="THIOREDOXIN_2"/>
    <property type="match status" value="1"/>
</dbReference>
<dbReference type="NCBIfam" id="TIGR01068">
    <property type="entry name" value="thioredoxin"/>
    <property type="match status" value="1"/>
</dbReference>
<dbReference type="EMBL" id="UINC01046534">
    <property type="protein sequence ID" value="SVB54680.1"/>
    <property type="molecule type" value="Genomic_DNA"/>
</dbReference>
<evidence type="ECO:0000256" key="4">
    <source>
        <dbReference type="ARBA" id="ARBA00023284"/>
    </source>
</evidence>
<evidence type="ECO:0000256" key="2">
    <source>
        <dbReference type="ARBA" id="ARBA00022982"/>
    </source>
</evidence>
<evidence type="ECO:0000313" key="6">
    <source>
        <dbReference type="EMBL" id="SVB54680.1"/>
    </source>
</evidence>
<dbReference type="InterPro" id="IPR013766">
    <property type="entry name" value="Thioredoxin_domain"/>
</dbReference>
<evidence type="ECO:0000256" key="3">
    <source>
        <dbReference type="ARBA" id="ARBA00023157"/>
    </source>
</evidence>
<dbReference type="PRINTS" id="PR00421">
    <property type="entry name" value="THIOREDOXIN"/>
</dbReference>
<protein>
    <recommendedName>
        <fullName evidence="5">Thioredoxin domain-containing protein</fullName>
    </recommendedName>
</protein>
<dbReference type="CDD" id="cd02956">
    <property type="entry name" value="ybbN"/>
    <property type="match status" value="1"/>
</dbReference>
<dbReference type="InterPro" id="IPR005746">
    <property type="entry name" value="Thioredoxin"/>
</dbReference>
<dbReference type="PANTHER" id="PTHR45663:SF11">
    <property type="entry name" value="GEO12009P1"/>
    <property type="match status" value="1"/>
</dbReference>
<accession>A0A382EVC0</accession>
<dbReference type="AlphaFoldDB" id="A0A382EVC0"/>
<proteinExistence type="predicted"/>
<dbReference type="SUPFAM" id="SSF52833">
    <property type="entry name" value="Thioredoxin-like"/>
    <property type="match status" value="1"/>
</dbReference>
<dbReference type="PROSITE" id="PS00194">
    <property type="entry name" value="THIOREDOXIN_1"/>
    <property type="match status" value="1"/>
</dbReference>
<keyword evidence="2" id="KW-0249">Electron transport</keyword>
<reference evidence="6" key="1">
    <citation type="submission" date="2018-05" db="EMBL/GenBank/DDBJ databases">
        <authorList>
            <person name="Lanie J.A."/>
            <person name="Ng W.-L."/>
            <person name="Kazmierczak K.M."/>
            <person name="Andrzejewski T.M."/>
            <person name="Davidsen T.M."/>
            <person name="Wayne K.J."/>
            <person name="Tettelin H."/>
            <person name="Glass J.I."/>
            <person name="Rusch D."/>
            <person name="Podicherti R."/>
            <person name="Tsui H.-C.T."/>
            <person name="Winkler M.E."/>
        </authorList>
    </citation>
    <scope>NUCLEOTIDE SEQUENCE</scope>
</reference>
<keyword evidence="4" id="KW-0676">Redox-active center</keyword>
<gene>
    <name evidence="6" type="ORF">METZ01_LOCUS207534</name>
</gene>
<dbReference type="Pfam" id="PF00085">
    <property type="entry name" value="Thioredoxin"/>
    <property type="match status" value="1"/>
</dbReference>
<name>A0A382EVC0_9ZZZZ</name>
<keyword evidence="3" id="KW-1015">Disulfide bond</keyword>
<feature type="non-terminal residue" evidence="6">
    <location>
        <position position="127"/>
    </location>
</feature>